<dbReference type="PATRIC" id="fig|1395516.4.peg.4127"/>
<protein>
    <submittedName>
        <fullName evidence="1">Uncharacterized protein</fullName>
    </submittedName>
</protein>
<dbReference type="AlphaFoldDB" id="V8R5M9"/>
<evidence type="ECO:0000313" key="2">
    <source>
        <dbReference type="Proteomes" id="UP000024771"/>
    </source>
</evidence>
<sequence>MANRSKKVVLSARIDPYLKAALEMFAASQNQKIVKLLETFLENGLDAMDVDSPFLGPKKGDGKISFMSLFTAIWSEDEVLFKVRAGVLGPTYAGETMWREAMVVTGCDYFMGETDLYGDLNGQAEMFGYSLPWKFSLNLDLIREEWPMVEGYVAFIENNKPFSPSYDDYKRMRADSDAK</sequence>
<reference evidence="1 2" key="1">
    <citation type="journal article" date="2014" name="Genome Announc.">
        <title>Draft Genome Sequence of Pseudomonas moraviensis R28-S.</title>
        <authorList>
            <person name="Hunter S.S."/>
            <person name="Yano H."/>
            <person name="Loftie-Eaton W."/>
            <person name="Hughes J."/>
            <person name="De Gelder L."/>
            <person name="Stragier P."/>
            <person name="De Vos P."/>
            <person name="Settles M.L."/>
            <person name="Top E.M."/>
        </authorList>
    </citation>
    <scope>NUCLEOTIDE SEQUENCE [LARGE SCALE GENOMIC DNA]</scope>
    <source>
        <strain evidence="2">R28</strain>
    </source>
</reference>
<dbReference type="HOGENOM" id="CLU_1523913_0_0_6"/>
<name>V8R5M9_9PSED</name>
<gene>
    <name evidence="1" type="ORF">PMO01_20325</name>
</gene>
<evidence type="ECO:0000313" key="1">
    <source>
        <dbReference type="EMBL" id="ETF06875.1"/>
    </source>
</evidence>
<dbReference type="EMBL" id="AYMZ01000008">
    <property type="protein sequence ID" value="ETF06875.1"/>
    <property type="molecule type" value="Genomic_DNA"/>
</dbReference>
<comment type="caution">
    <text evidence="1">The sequence shown here is derived from an EMBL/GenBank/DDBJ whole genome shotgun (WGS) entry which is preliminary data.</text>
</comment>
<organism evidence="1 2">
    <name type="scientific">Pseudomonas moraviensis R28-S</name>
    <dbReference type="NCBI Taxonomy" id="1395516"/>
    <lineage>
        <taxon>Bacteria</taxon>
        <taxon>Pseudomonadati</taxon>
        <taxon>Pseudomonadota</taxon>
        <taxon>Gammaproteobacteria</taxon>
        <taxon>Pseudomonadales</taxon>
        <taxon>Pseudomonadaceae</taxon>
        <taxon>Pseudomonas</taxon>
    </lineage>
</organism>
<dbReference type="RefSeq" id="WP_024013993.1">
    <property type="nucleotide sequence ID" value="NZ_CM002330.1"/>
</dbReference>
<proteinExistence type="predicted"/>
<dbReference type="Proteomes" id="UP000024771">
    <property type="component" value="Chromosome"/>
</dbReference>
<accession>V8R5M9</accession>